<organism evidence="1 2">
    <name type="scientific">Coniosporium uncinatum</name>
    <dbReference type="NCBI Taxonomy" id="93489"/>
    <lineage>
        <taxon>Eukaryota</taxon>
        <taxon>Fungi</taxon>
        <taxon>Dikarya</taxon>
        <taxon>Ascomycota</taxon>
        <taxon>Pezizomycotina</taxon>
        <taxon>Dothideomycetes</taxon>
        <taxon>Dothideomycetes incertae sedis</taxon>
        <taxon>Coniosporium</taxon>
    </lineage>
</organism>
<accession>A0ACC3DKK5</accession>
<evidence type="ECO:0000313" key="2">
    <source>
        <dbReference type="Proteomes" id="UP001186974"/>
    </source>
</evidence>
<reference evidence="1" key="1">
    <citation type="submission" date="2024-09" db="EMBL/GenBank/DDBJ databases">
        <title>Black Yeasts Isolated from many extreme environments.</title>
        <authorList>
            <person name="Coleine C."/>
            <person name="Stajich J.E."/>
            <person name="Selbmann L."/>
        </authorList>
    </citation>
    <scope>NUCLEOTIDE SEQUENCE</scope>
    <source>
        <strain evidence="1">CCFEE 5737</strain>
    </source>
</reference>
<dbReference type="EMBL" id="JAWDJW010003206">
    <property type="protein sequence ID" value="KAK3077106.1"/>
    <property type="molecule type" value="Genomic_DNA"/>
</dbReference>
<evidence type="ECO:0000313" key="1">
    <source>
        <dbReference type="EMBL" id="KAK3077106.1"/>
    </source>
</evidence>
<proteinExistence type="predicted"/>
<feature type="non-terminal residue" evidence="1">
    <location>
        <position position="1"/>
    </location>
</feature>
<dbReference type="Proteomes" id="UP001186974">
    <property type="component" value="Unassembled WGS sequence"/>
</dbReference>
<protein>
    <submittedName>
        <fullName evidence="1">Uncharacterized protein</fullName>
    </submittedName>
</protein>
<name>A0ACC3DKK5_9PEZI</name>
<comment type="caution">
    <text evidence="1">The sequence shown here is derived from an EMBL/GenBank/DDBJ whole genome shotgun (WGS) entry which is preliminary data.</text>
</comment>
<sequence>SALTVASAIYPASPWLRDAEARYLASLSISAVFIFIFIKTRGTQPSDGLIWLPVLASFLCARSLLNVIERFTWDWELGALAQSDAGDVVIMILEYLFMFWIFFGTLK</sequence>
<feature type="non-terminal residue" evidence="1">
    <location>
        <position position="107"/>
    </location>
</feature>
<keyword evidence="2" id="KW-1185">Reference proteome</keyword>
<gene>
    <name evidence="1" type="ORF">LTS18_011199</name>
</gene>